<sequence>MEYVGPVSSAVMAIIWLVYLQLILSQYRRNNRPYLLFHHAQNENPDALCMLVNMGERPVHVVCVQAVIKMTSGEEHKLAVTEFERINVTEQNVQQTLRQGPLLNGSYLILGTFRDIIEKTQNEIGLNASLEDVECLELRAAVIHAPSKHPVGAKRAFVLKHNTGTCVYPKDINTRQMVKRKDKQEVAQWIESELHPRENNE</sequence>
<reference evidence="3" key="1">
    <citation type="journal article" date="2019" name="Int. J. Syst. Evol. Microbiol.">
        <title>The Global Catalogue of Microorganisms (GCM) 10K type strain sequencing project: providing services to taxonomists for standard genome sequencing and annotation.</title>
        <authorList>
            <consortium name="The Broad Institute Genomics Platform"/>
            <consortium name="The Broad Institute Genome Sequencing Center for Infectious Disease"/>
            <person name="Wu L."/>
            <person name="Ma J."/>
        </authorList>
    </citation>
    <scope>NUCLEOTIDE SEQUENCE [LARGE SCALE GENOMIC DNA]</scope>
    <source>
        <strain evidence="3">JCM 6886</strain>
    </source>
</reference>
<dbReference type="EMBL" id="BAAADG010000003">
    <property type="protein sequence ID" value="GAA0220831.1"/>
    <property type="molecule type" value="Genomic_DNA"/>
</dbReference>
<evidence type="ECO:0000313" key="2">
    <source>
        <dbReference type="EMBL" id="GAA0220831.1"/>
    </source>
</evidence>
<dbReference type="RefSeq" id="WP_286305121.1">
    <property type="nucleotide sequence ID" value="NZ_AP027741.1"/>
</dbReference>
<keyword evidence="1" id="KW-0812">Transmembrane</keyword>
<evidence type="ECO:0000256" key="1">
    <source>
        <dbReference type="SAM" id="Phobius"/>
    </source>
</evidence>
<gene>
    <name evidence="2" type="ORF">GCM10008964_10490</name>
</gene>
<organism evidence="2 3">
    <name type="scientific">Methylophaga marina</name>
    <dbReference type="NCBI Taxonomy" id="45495"/>
    <lineage>
        <taxon>Bacteria</taxon>
        <taxon>Pseudomonadati</taxon>
        <taxon>Pseudomonadota</taxon>
        <taxon>Gammaproteobacteria</taxon>
        <taxon>Thiotrichales</taxon>
        <taxon>Piscirickettsiaceae</taxon>
        <taxon>Methylophaga</taxon>
    </lineage>
</organism>
<comment type="caution">
    <text evidence="2">The sequence shown here is derived from an EMBL/GenBank/DDBJ whole genome shotgun (WGS) entry which is preliminary data.</text>
</comment>
<name>A0ABP3D2W4_9GAMM</name>
<keyword evidence="3" id="KW-1185">Reference proteome</keyword>
<keyword evidence="1" id="KW-0472">Membrane</keyword>
<dbReference type="Proteomes" id="UP001501476">
    <property type="component" value="Unassembled WGS sequence"/>
</dbReference>
<accession>A0ABP3D2W4</accession>
<evidence type="ECO:0000313" key="3">
    <source>
        <dbReference type="Proteomes" id="UP001501476"/>
    </source>
</evidence>
<keyword evidence="1" id="KW-1133">Transmembrane helix</keyword>
<feature type="transmembrane region" description="Helical" evidence="1">
    <location>
        <begin position="6"/>
        <end position="24"/>
    </location>
</feature>
<proteinExistence type="predicted"/>
<protein>
    <submittedName>
        <fullName evidence="2">Uncharacterized protein</fullName>
    </submittedName>
</protein>